<reference evidence="1" key="1">
    <citation type="submission" date="2013-02" db="EMBL/GenBank/DDBJ databases">
        <title>The Genome Annotation of Plasmodium falciparum Vietnam Oak-Knoll (FVO).</title>
        <authorList>
            <consortium name="The Broad Institute Genome Sequencing Platform"/>
            <consortium name="The Broad Institute Genome Sequencing Center for Infectious Disease"/>
            <person name="Neafsey D."/>
            <person name="Hoffman S."/>
            <person name="Volkman S."/>
            <person name="Rosenthal P."/>
            <person name="Walker B."/>
            <person name="Young S.K."/>
            <person name="Zeng Q."/>
            <person name="Gargeya S."/>
            <person name="Fitzgerald M."/>
            <person name="Haas B."/>
            <person name="Abouelleil A."/>
            <person name="Allen A.W."/>
            <person name="Alvarado L."/>
            <person name="Arachchi H.M."/>
            <person name="Berlin A.M."/>
            <person name="Chapman S.B."/>
            <person name="Gainer-Dewar J."/>
            <person name="Goldberg J."/>
            <person name="Griggs A."/>
            <person name="Gujja S."/>
            <person name="Hansen M."/>
            <person name="Howarth C."/>
            <person name="Imamovic A."/>
            <person name="Ireland A."/>
            <person name="Larimer J."/>
            <person name="McCowan C."/>
            <person name="Murphy C."/>
            <person name="Pearson M."/>
            <person name="Poon T.W."/>
            <person name="Priest M."/>
            <person name="Roberts A."/>
            <person name="Saif S."/>
            <person name="Shea T."/>
            <person name="Sisk P."/>
            <person name="Sykes S."/>
            <person name="Wortman J."/>
            <person name="Nusbaum C."/>
            <person name="Birren B."/>
        </authorList>
    </citation>
    <scope>NUCLEOTIDE SEQUENCE [LARGE SCALE GENOMIC DNA]</scope>
    <source>
        <strain evidence="1">Vietnam Oak-Knoll</strain>
    </source>
</reference>
<name>A0A024V485_PLAFA</name>
<accession>A0A024V485</accession>
<reference evidence="1" key="2">
    <citation type="submission" date="2013-02" db="EMBL/GenBank/DDBJ databases">
        <title>The Genome Sequence of Plasmodium falciparum Vietnam Oak-Knoll (FVO).</title>
        <authorList>
            <consortium name="The Broad Institute Genome Sequencing Platform"/>
            <consortium name="The Broad Institute Genome Sequencing Center for Infectious Disease"/>
            <person name="Neafsey D."/>
            <person name="Cheeseman I."/>
            <person name="Volkman S."/>
            <person name="Adams J."/>
            <person name="Walker B."/>
            <person name="Young S.K."/>
            <person name="Zeng Q."/>
            <person name="Gargeya S."/>
            <person name="Fitzgerald M."/>
            <person name="Haas B."/>
            <person name="Abouelleil A."/>
            <person name="Alvarado L."/>
            <person name="Arachchi H.M."/>
            <person name="Berlin A.M."/>
            <person name="Chapman S.B."/>
            <person name="Dewar J."/>
            <person name="Goldberg J."/>
            <person name="Griggs A."/>
            <person name="Gujja S."/>
            <person name="Hansen M."/>
            <person name="Howarth C."/>
            <person name="Imamovic A."/>
            <person name="Larimer J."/>
            <person name="McCowan C."/>
            <person name="Murphy C."/>
            <person name="Neiman D."/>
            <person name="Pearson M."/>
            <person name="Priest M."/>
            <person name="Roberts A."/>
            <person name="Saif S."/>
            <person name="Shea T."/>
            <person name="Sisk P."/>
            <person name="Sykes S."/>
            <person name="Wortman J."/>
            <person name="Nusbaum C."/>
            <person name="Birren B."/>
        </authorList>
    </citation>
    <scope>NUCLEOTIDE SEQUENCE [LARGE SCALE GENOMIC DNA]</scope>
    <source>
        <strain evidence="1">Vietnam Oak-Knoll</strain>
    </source>
</reference>
<evidence type="ECO:0000313" key="1">
    <source>
        <dbReference type="EMBL" id="ETW17818.1"/>
    </source>
</evidence>
<sequence length="119" mass="13849">MESEDQKQTSIGTSSTIVCECNDRISKIYNDSHINYGDVCVYGITSYENTEIKKHTFDIETKYKNVCSTYEPIRRKTKYLEKCQIPLHDNNTFVNNSVTLNSEMSANKNRINNNPYYIK</sequence>
<gene>
    <name evidence="1" type="ORF">PFFVO_03260</name>
</gene>
<organism evidence="1">
    <name type="scientific">Plasmodium falciparum Vietnam Oak-Knoll</name>
    <name type="common">FVO</name>
    <dbReference type="NCBI Taxonomy" id="1036723"/>
    <lineage>
        <taxon>Eukaryota</taxon>
        <taxon>Sar</taxon>
        <taxon>Alveolata</taxon>
        <taxon>Apicomplexa</taxon>
        <taxon>Aconoidasida</taxon>
        <taxon>Haemosporida</taxon>
        <taxon>Plasmodiidae</taxon>
        <taxon>Plasmodium</taxon>
        <taxon>Plasmodium (Laverania)</taxon>
    </lineage>
</organism>
<dbReference type="AlphaFoldDB" id="A0A024V485"/>
<proteinExistence type="predicted"/>
<dbReference type="EMBL" id="KI925114">
    <property type="protein sequence ID" value="ETW17818.1"/>
    <property type="molecule type" value="Genomic_DNA"/>
</dbReference>
<dbReference type="OrthoDB" id="10284005at2759"/>
<dbReference type="Proteomes" id="UP000030690">
    <property type="component" value="Unassembled WGS sequence"/>
</dbReference>
<protein>
    <submittedName>
        <fullName evidence="1">Uncharacterized protein</fullName>
    </submittedName>
</protein>